<gene>
    <name evidence="1" type="ORF">H5410_041640</name>
</gene>
<sequence length="121" mass="13790">MRKVQVILALIKTLSRNPAIRNLIHNNHRSHGLAGRWPLSSGGGCANHSIDNRGSFEEDLCKQIKTYSTQHKPIPLKQIAYLHEEPRIVWKEEKVNQMIMNEHLQYAGVGNFHTGGLIFKI</sequence>
<comment type="caution">
    <text evidence="1">The sequence shown here is derived from an EMBL/GenBank/DDBJ whole genome shotgun (WGS) entry which is preliminary data.</text>
</comment>
<accession>A0A9J5XW37</accession>
<evidence type="ECO:0000313" key="1">
    <source>
        <dbReference type="EMBL" id="KAG5591126.1"/>
    </source>
</evidence>
<reference evidence="1 2" key="1">
    <citation type="submission" date="2020-09" db="EMBL/GenBank/DDBJ databases">
        <title>De no assembly of potato wild relative species, Solanum commersonii.</title>
        <authorList>
            <person name="Cho K."/>
        </authorList>
    </citation>
    <scope>NUCLEOTIDE SEQUENCE [LARGE SCALE GENOMIC DNA]</scope>
    <source>
        <strain evidence="1">LZ3.2</strain>
        <tissue evidence="1">Leaf</tissue>
    </source>
</reference>
<protein>
    <submittedName>
        <fullName evidence="1">Uncharacterized protein</fullName>
    </submittedName>
</protein>
<proteinExistence type="predicted"/>
<organism evidence="1 2">
    <name type="scientific">Solanum commersonii</name>
    <name type="common">Commerson's wild potato</name>
    <name type="synonym">Commerson's nightshade</name>
    <dbReference type="NCBI Taxonomy" id="4109"/>
    <lineage>
        <taxon>Eukaryota</taxon>
        <taxon>Viridiplantae</taxon>
        <taxon>Streptophyta</taxon>
        <taxon>Embryophyta</taxon>
        <taxon>Tracheophyta</taxon>
        <taxon>Spermatophyta</taxon>
        <taxon>Magnoliopsida</taxon>
        <taxon>eudicotyledons</taxon>
        <taxon>Gunneridae</taxon>
        <taxon>Pentapetalae</taxon>
        <taxon>asterids</taxon>
        <taxon>lamiids</taxon>
        <taxon>Solanales</taxon>
        <taxon>Solanaceae</taxon>
        <taxon>Solanoideae</taxon>
        <taxon>Solaneae</taxon>
        <taxon>Solanum</taxon>
    </lineage>
</organism>
<dbReference type="AlphaFoldDB" id="A0A9J5XW37"/>
<keyword evidence="2" id="KW-1185">Reference proteome</keyword>
<name>A0A9J5XW37_SOLCO</name>
<dbReference type="EMBL" id="JACXVP010000008">
    <property type="protein sequence ID" value="KAG5591126.1"/>
    <property type="molecule type" value="Genomic_DNA"/>
</dbReference>
<evidence type="ECO:0000313" key="2">
    <source>
        <dbReference type="Proteomes" id="UP000824120"/>
    </source>
</evidence>
<dbReference type="Proteomes" id="UP000824120">
    <property type="component" value="Chromosome 8"/>
</dbReference>